<dbReference type="RefSeq" id="WP_380029063.1">
    <property type="nucleotide sequence ID" value="NZ_JBHSHC010000153.1"/>
</dbReference>
<evidence type="ECO:0000313" key="2">
    <source>
        <dbReference type="Proteomes" id="UP001596002"/>
    </source>
</evidence>
<dbReference type="InterPro" id="IPR037208">
    <property type="entry name" value="Spo0E-like_sf"/>
</dbReference>
<organism evidence="1 2">
    <name type="scientific">Effusibacillus consociatus</name>
    <dbReference type="NCBI Taxonomy" id="1117041"/>
    <lineage>
        <taxon>Bacteria</taxon>
        <taxon>Bacillati</taxon>
        <taxon>Bacillota</taxon>
        <taxon>Bacilli</taxon>
        <taxon>Bacillales</taxon>
        <taxon>Alicyclobacillaceae</taxon>
        <taxon>Effusibacillus</taxon>
    </lineage>
</organism>
<comment type="caution">
    <text evidence="1">The sequence shown here is derived from an EMBL/GenBank/DDBJ whole genome shotgun (WGS) entry which is preliminary data.</text>
</comment>
<dbReference type="InterPro" id="IPR036638">
    <property type="entry name" value="HLH_DNA-bd_sf"/>
</dbReference>
<dbReference type="SUPFAM" id="SSF140500">
    <property type="entry name" value="BAS1536-like"/>
    <property type="match status" value="1"/>
</dbReference>
<accession>A0ABV9Q637</accession>
<dbReference type="InterPro" id="IPR018540">
    <property type="entry name" value="Spo0E-like"/>
</dbReference>
<gene>
    <name evidence="1" type="ORF">ACFO8Q_21945</name>
</gene>
<sequence length="105" mass="12375">MIPCCIMNSFIPLLCVEQPVLYELHFTPTFYSKNKKGKVTVKEQANLEQLKKRIEAIRGQLHVAFQSKRAFSDPDVYRLSLDLDDLIVEYQNRSRLDFRQIKSLR</sequence>
<evidence type="ECO:0000313" key="1">
    <source>
        <dbReference type="EMBL" id="MFC4769951.1"/>
    </source>
</evidence>
<proteinExistence type="predicted"/>
<protein>
    <submittedName>
        <fullName evidence="1">Aspartyl-phosphate phosphatase Spo0E family protein</fullName>
    </submittedName>
</protein>
<reference evidence="2" key="1">
    <citation type="journal article" date="2019" name="Int. J. Syst. Evol. Microbiol.">
        <title>The Global Catalogue of Microorganisms (GCM) 10K type strain sequencing project: providing services to taxonomists for standard genome sequencing and annotation.</title>
        <authorList>
            <consortium name="The Broad Institute Genomics Platform"/>
            <consortium name="The Broad Institute Genome Sequencing Center for Infectious Disease"/>
            <person name="Wu L."/>
            <person name="Ma J."/>
        </authorList>
    </citation>
    <scope>NUCLEOTIDE SEQUENCE [LARGE SCALE GENOMIC DNA]</scope>
    <source>
        <strain evidence="2">WYCCWR 12678</strain>
    </source>
</reference>
<dbReference type="Pfam" id="PF09388">
    <property type="entry name" value="SpoOE-like"/>
    <property type="match status" value="1"/>
</dbReference>
<dbReference type="Gene3D" id="4.10.280.10">
    <property type="entry name" value="Helix-loop-helix DNA-binding domain"/>
    <property type="match status" value="1"/>
</dbReference>
<dbReference type="Proteomes" id="UP001596002">
    <property type="component" value="Unassembled WGS sequence"/>
</dbReference>
<dbReference type="EMBL" id="JBHSHC010000153">
    <property type="protein sequence ID" value="MFC4769951.1"/>
    <property type="molecule type" value="Genomic_DNA"/>
</dbReference>
<keyword evidence="2" id="KW-1185">Reference proteome</keyword>
<name>A0ABV9Q637_9BACL</name>